<dbReference type="EMBL" id="KB706145">
    <property type="protein sequence ID" value="EMR68983.1"/>
    <property type="molecule type" value="Genomic_DNA"/>
</dbReference>
<keyword evidence="1" id="KW-0732">Signal</keyword>
<sequence>MLCSSAFIITVLGPVALGAALPASVARQGSSLHESAEMIKVRAEDGDPDEAVVYAWSTSEGETVNGAKSRRAEEGDADEAVVYAWSASEGDMVNGAKLH</sequence>
<dbReference type="HOGENOM" id="CLU_2320375_0_0_1"/>
<protein>
    <submittedName>
        <fullName evidence="2">Uncharacterized protein</fullName>
    </submittedName>
</protein>
<evidence type="ECO:0000313" key="2">
    <source>
        <dbReference type="EMBL" id="EMR68983.1"/>
    </source>
</evidence>
<name>M7SWR1_EUTLA</name>
<accession>M7SWR1</accession>
<dbReference type="KEGG" id="ela:UCREL1_4001"/>
<organism evidence="2 3">
    <name type="scientific">Eutypa lata (strain UCR-EL1)</name>
    <name type="common">Grapevine dieback disease fungus</name>
    <name type="synonym">Eutypa armeniacae</name>
    <dbReference type="NCBI Taxonomy" id="1287681"/>
    <lineage>
        <taxon>Eukaryota</taxon>
        <taxon>Fungi</taxon>
        <taxon>Dikarya</taxon>
        <taxon>Ascomycota</taxon>
        <taxon>Pezizomycotina</taxon>
        <taxon>Sordariomycetes</taxon>
        <taxon>Xylariomycetidae</taxon>
        <taxon>Xylariales</taxon>
        <taxon>Diatrypaceae</taxon>
        <taxon>Eutypa</taxon>
    </lineage>
</organism>
<keyword evidence="3" id="KW-1185">Reference proteome</keyword>
<dbReference type="AlphaFoldDB" id="M7SWR1"/>
<feature type="chain" id="PRO_5004085354" evidence="1">
    <location>
        <begin position="19"/>
        <end position="99"/>
    </location>
</feature>
<feature type="signal peptide" evidence="1">
    <location>
        <begin position="1"/>
        <end position="18"/>
    </location>
</feature>
<gene>
    <name evidence="2" type="ORF">UCREL1_4001</name>
</gene>
<evidence type="ECO:0000313" key="3">
    <source>
        <dbReference type="Proteomes" id="UP000012174"/>
    </source>
</evidence>
<dbReference type="Proteomes" id="UP000012174">
    <property type="component" value="Unassembled WGS sequence"/>
</dbReference>
<reference evidence="3" key="1">
    <citation type="journal article" date="2013" name="Genome Announc.">
        <title>Draft genome sequence of the grapevine dieback fungus Eutypa lata UCR-EL1.</title>
        <authorList>
            <person name="Blanco-Ulate B."/>
            <person name="Rolshausen P.E."/>
            <person name="Cantu D."/>
        </authorList>
    </citation>
    <scope>NUCLEOTIDE SEQUENCE [LARGE SCALE GENOMIC DNA]</scope>
    <source>
        <strain evidence="3">UCR-EL1</strain>
    </source>
</reference>
<evidence type="ECO:0000256" key="1">
    <source>
        <dbReference type="SAM" id="SignalP"/>
    </source>
</evidence>
<proteinExistence type="predicted"/>